<feature type="region of interest" description="Disordered" evidence="1">
    <location>
        <begin position="1"/>
        <end position="36"/>
    </location>
</feature>
<dbReference type="Proteomes" id="UP001234178">
    <property type="component" value="Unassembled WGS sequence"/>
</dbReference>
<organism evidence="2 3">
    <name type="scientific">Daphnia magna</name>
    <dbReference type="NCBI Taxonomy" id="35525"/>
    <lineage>
        <taxon>Eukaryota</taxon>
        <taxon>Metazoa</taxon>
        <taxon>Ecdysozoa</taxon>
        <taxon>Arthropoda</taxon>
        <taxon>Crustacea</taxon>
        <taxon>Branchiopoda</taxon>
        <taxon>Diplostraca</taxon>
        <taxon>Cladocera</taxon>
        <taxon>Anomopoda</taxon>
        <taxon>Daphniidae</taxon>
        <taxon>Daphnia</taxon>
    </lineage>
</organism>
<protein>
    <submittedName>
        <fullName evidence="2">Uncharacterized protein</fullName>
    </submittedName>
</protein>
<feature type="compositionally biased region" description="Basic and acidic residues" evidence="1">
    <location>
        <begin position="1"/>
        <end position="16"/>
    </location>
</feature>
<evidence type="ECO:0000256" key="1">
    <source>
        <dbReference type="SAM" id="MobiDB-lite"/>
    </source>
</evidence>
<gene>
    <name evidence="2" type="ORF">OUZ56_007487</name>
</gene>
<evidence type="ECO:0000313" key="2">
    <source>
        <dbReference type="EMBL" id="KAK4022000.1"/>
    </source>
</evidence>
<evidence type="ECO:0000313" key="3">
    <source>
        <dbReference type="Proteomes" id="UP001234178"/>
    </source>
</evidence>
<keyword evidence="3" id="KW-1185">Reference proteome</keyword>
<reference evidence="2 3" key="1">
    <citation type="journal article" date="2023" name="Nucleic Acids Res.">
        <title>The hologenome of Daphnia magna reveals possible DNA methylation and microbiome-mediated evolution of the host genome.</title>
        <authorList>
            <person name="Chaturvedi A."/>
            <person name="Li X."/>
            <person name="Dhandapani V."/>
            <person name="Marshall H."/>
            <person name="Kissane S."/>
            <person name="Cuenca-Cambronero M."/>
            <person name="Asole G."/>
            <person name="Calvet F."/>
            <person name="Ruiz-Romero M."/>
            <person name="Marangio P."/>
            <person name="Guigo R."/>
            <person name="Rago D."/>
            <person name="Mirbahai L."/>
            <person name="Eastwood N."/>
            <person name="Colbourne J.K."/>
            <person name="Zhou J."/>
            <person name="Mallon E."/>
            <person name="Orsini L."/>
        </authorList>
    </citation>
    <scope>NUCLEOTIDE SEQUENCE [LARGE SCALE GENOMIC DNA]</scope>
    <source>
        <strain evidence="2">LRV0_1</strain>
    </source>
</reference>
<name>A0ABR0AAE9_9CRUS</name>
<dbReference type="EMBL" id="JAOYFB010000037">
    <property type="protein sequence ID" value="KAK4022000.1"/>
    <property type="molecule type" value="Genomic_DNA"/>
</dbReference>
<sequence>MNDVVKPNKREAKISDNRMSNFNAPKDSRPSLERFKEKATPSSRWLTIEIGGGQHNRQVKRNNNKTKMELASIAFWIDKSQTQKRIRRWNDKKLLISDRLF</sequence>
<feature type="compositionally biased region" description="Basic and acidic residues" evidence="1">
    <location>
        <begin position="26"/>
        <end position="36"/>
    </location>
</feature>
<accession>A0ABR0AAE9</accession>
<proteinExistence type="predicted"/>
<comment type="caution">
    <text evidence="2">The sequence shown here is derived from an EMBL/GenBank/DDBJ whole genome shotgun (WGS) entry which is preliminary data.</text>
</comment>